<feature type="compositionally biased region" description="Low complexity" evidence="1">
    <location>
        <begin position="149"/>
        <end position="161"/>
    </location>
</feature>
<evidence type="ECO:0000313" key="2">
    <source>
        <dbReference type="EMBL" id="KAL1535060.1"/>
    </source>
</evidence>
<feature type="region of interest" description="Disordered" evidence="1">
    <location>
        <begin position="1"/>
        <end position="25"/>
    </location>
</feature>
<accession>A0ABD1FT87</accession>
<protein>
    <recommendedName>
        <fullName evidence="4">Myb/SANT-like domain-containing protein</fullName>
    </recommendedName>
</protein>
<evidence type="ECO:0008006" key="4">
    <source>
        <dbReference type="Google" id="ProtNLM"/>
    </source>
</evidence>
<feature type="compositionally biased region" description="Polar residues" evidence="1">
    <location>
        <begin position="11"/>
        <end position="25"/>
    </location>
</feature>
<comment type="caution">
    <text evidence="2">The sequence shown here is derived from an EMBL/GenBank/DDBJ whole genome shotgun (WGS) entry which is preliminary data.</text>
</comment>
<dbReference type="PANTHER" id="PTHR46250">
    <property type="entry name" value="MYB/SANT-LIKE DNA-BINDING DOMAIN PROTEIN-RELATED"/>
    <property type="match status" value="1"/>
</dbReference>
<gene>
    <name evidence="2" type="ORF">AAHA92_31160</name>
</gene>
<dbReference type="PANTHER" id="PTHR46250:SF15">
    <property type="entry name" value="OS01G0523800 PROTEIN"/>
    <property type="match status" value="1"/>
</dbReference>
<evidence type="ECO:0000256" key="1">
    <source>
        <dbReference type="SAM" id="MobiDB-lite"/>
    </source>
</evidence>
<feature type="region of interest" description="Disordered" evidence="1">
    <location>
        <begin position="102"/>
        <end position="122"/>
    </location>
</feature>
<name>A0ABD1FT87_SALDI</name>
<proteinExistence type="predicted"/>
<organism evidence="2 3">
    <name type="scientific">Salvia divinorum</name>
    <name type="common">Maria pastora</name>
    <name type="synonym">Diviner's sage</name>
    <dbReference type="NCBI Taxonomy" id="28513"/>
    <lineage>
        <taxon>Eukaryota</taxon>
        <taxon>Viridiplantae</taxon>
        <taxon>Streptophyta</taxon>
        <taxon>Embryophyta</taxon>
        <taxon>Tracheophyta</taxon>
        <taxon>Spermatophyta</taxon>
        <taxon>Magnoliopsida</taxon>
        <taxon>eudicotyledons</taxon>
        <taxon>Gunneridae</taxon>
        <taxon>Pentapetalae</taxon>
        <taxon>asterids</taxon>
        <taxon>lamiids</taxon>
        <taxon>Lamiales</taxon>
        <taxon>Lamiaceae</taxon>
        <taxon>Nepetoideae</taxon>
        <taxon>Mentheae</taxon>
        <taxon>Salviinae</taxon>
        <taxon>Salvia</taxon>
        <taxon>Salvia subgen. Calosphace</taxon>
    </lineage>
</organism>
<sequence>MAEPRHCSPIVASSQGTQGSNQYRRTSFHKCDRSRRSWSDKEEVALMAALKELVAMGWKLDNGFRLSYYVLQHDSNAKHMRGKSWPFWEDWKEVFGKDRAIGGGSEGVKHATRQSMHDPIPEENIVDLGLNNDYHVSFDDFISMEEVQQQQVRGSSSGEGSTTHNEKETRAPKKSTLKRKSSDDGDELLTLLRTLHAETILALRLYRCALDMRWTWRKPDKKSSVSYKEGLM</sequence>
<dbReference type="AlphaFoldDB" id="A0ABD1FT87"/>
<keyword evidence="3" id="KW-1185">Reference proteome</keyword>
<evidence type="ECO:0000313" key="3">
    <source>
        <dbReference type="Proteomes" id="UP001567538"/>
    </source>
</evidence>
<dbReference type="EMBL" id="JBEAFC010000012">
    <property type="protein sequence ID" value="KAL1535060.1"/>
    <property type="molecule type" value="Genomic_DNA"/>
</dbReference>
<feature type="region of interest" description="Disordered" evidence="1">
    <location>
        <begin position="149"/>
        <end position="182"/>
    </location>
</feature>
<reference evidence="2 3" key="1">
    <citation type="submission" date="2024-06" db="EMBL/GenBank/DDBJ databases">
        <title>A chromosome level genome sequence of Diviner's sage (Salvia divinorum).</title>
        <authorList>
            <person name="Ford S.A."/>
            <person name="Ro D.-K."/>
            <person name="Ness R.W."/>
            <person name="Phillips M.A."/>
        </authorList>
    </citation>
    <scope>NUCLEOTIDE SEQUENCE [LARGE SCALE GENOMIC DNA]</scope>
    <source>
        <strain evidence="2">SAF-2024a</strain>
        <tissue evidence="2">Leaf</tissue>
    </source>
</reference>
<dbReference type="Proteomes" id="UP001567538">
    <property type="component" value="Unassembled WGS sequence"/>
</dbReference>